<dbReference type="Proteomes" id="UP001156940">
    <property type="component" value="Unassembled WGS sequence"/>
</dbReference>
<evidence type="ECO:0008006" key="4">
    <source>
        <dbReference type="Google" id="ProtNLM"/>
    </source>
</evidence>
<keyword evidence="3" id="KW-1185">Reference proteome</keyword>
<gene>
    <name evidence="2" type="ORF">QFW77_11365</name>
</gene>
<proteinExistence type="predicted"/>
<accession>A0ABT6J9S5</accession>
<dbReference type="EMBL" id="JARXRM010000035">
    <property type="protein sequence ID" value="MDH5823585.1"/>
    <property type="molecule type" value="Genomic_DNA"/>
</dbReference>
<evidence type="ECO:0000313" key="3">
    <source>
        <dbReference type="Proteomes" id="UP001156940"/>
    </source>
</evidence>
<feature type="region of interest" description="Disordered" evidence="1">
    <location>
        <begin position="1"/>
        <end position="27"/>
    </location>
</feature>
<organism evidence="2 3">
    <name type="scientific">Luteimonas endophytica</name>
    <dbReference type="NCBI Taxonomy" id="3042023"/>
    <lineage>
        <taxon>Bacteria</taxon>
        <taxon>Pseudomonadati</taxon>
        <taxon>Pseudomonadota</taxon>
        <taxon>Gammaproteobacteria</taxon>
        <taxon>Lysobacterales</taxon>
        <taxon>Lysobacteraceae</taxon>
        <taxon>Luteimonas</taxon>
    </lineage>
</organism>
<protein>
    <recommendedName>
        <fullName evidence="4">DUF342 domain-containing protein</fullName>
    </recommendedName>
</protein>
<comment type="caution">
    <text evidence="2">The sequence shown here is derived from an EMBL/GenBank/DDBJ whole genome shotgun (WGS) entry which is preliminary data.</text>
</comment>
<evidence type="ECO:0000256" key="1">
    <source>
        <dbReference type="SAM" id="MobiDB-lite"/>
    </source>
</evidence>
<reference evidence="2 3" key="1">
    <citation type="submission" date="2023-04" db="EMBL/GenBank/DDBJ databases">
        <title>Luteimonas endophyticus RD2P54.</title>
        <authorList>
            <person name="Sun J.-Q."/>
        </authorList>
    </citation>
    <scope>NUCLEOTIDE SEQUENCE [LARGE SCALE GENOMIC DNA]</scope>
    <source>
        <strain evidence="2 3">RD2P54</strain>
    </source>
</reference>
<evidence type="ECO:0000313" key="2">
    <source>
        <dbReference type="EMBL" id="MDH5823585.1"/>
    </source>
</evidence>
<name>A0ABT6J9S5_9GAMM</name>
<sequence>MKKKPQQSAQTGPEPVSVDQALKQRREDLTIKDKGEVLVGPEGEYARFFQRVRVSSFKDLQRMSFVPEGLDEKKAMDAIARDNDAAFEAALRAPDEGDPDCGCDCDGRHDAETPASRPAGRAAISPLRARYSRLRRNFHPQLARALTEVYRRDVQWDHMVATHVHRWIDRLVVAKEFDLGSILFRDIVVGKNSTFNVAASTQILWANDIRIHVGGKIRTLGSYMKVKCASIQGNLA</sequence>
<feature type="compositionally biased region" description="Polar residues" evidence="1">
    <location>
        <begin position="1"/>
        <end position="11"/>
    </location>
</feature>
<dbReference type="RefSeq" id="WP_280574809.1">
    <property type="nucleotide sequence ID" value="NZ_JARXRM010000035.1"/>
</dbReference>